<protein>
    <submittedName>
        <fullName evidence="8">Type IV secretion system protein VirB6</fullName>
    </submittedName>
</protein>
<feature type="transmembrane region" description="Helical" evidence="7">
    <location>
        <begin position="209"/>
        <end position="229"/>
    </location>
</feature>
<feature type="transmembrane region" description="Helical" evidence="7">
    <location>
        <begin position="178"/>
        <end position="197"/>
    </location>
</feature>
<feature type="transmembrane region" description="Helical" evidence="7">
    <location>
        <begin position="155"/>
        <end position="172"/>
    </location>
</feature>
<evidence type="ECO:0000313" key="9">
    <source>
        <dbReference type="Proteomes" id="UP000570514"/>
    </source>
</evidence>
<reference evidence="8 9" key="1">
    <citation type="submission" date="2020-03" db="EMBL/GenBank/DDBJ databases">
        <title>Genomic Encyclopedia of Type Strains, Phase IV (KMG-IV): sequencing the most valuable type-strain genomes for metagenomic binning, comparative biology and taxonomic classification.</title>
        <authorList>
            <person name="Goeker M."/>
        </authorList>
    </citation>
    <scope>NUCLEOTIDE SEQUENCE [LARGE SCALE GENOMIC DNA]</scope>
    <source>
        <strain evidence="8 9">DSM 19867</strain>
    </source>
</reference>
<evidence type="ECO:0000256" key="3">
    <source>
        <dbReference type="ARBA" id="ARBA00022692"/>
    </source>
</evidence>
<feature type="transmembrane region" description="Helical" evidence="7">
    <location>
        <begin position="34"/>
        <end position="57"/>
    </location>
</feature>
<comment type="subcellular location">
    <subcellularLocation>
        <location evidence="1">Membrane</location>
        <topology evidence="1">Multi-pass membrane protein</topology>
    </subcellularLocation>
</comment>
<evidence type="ECO:0000256" key="4">
    <source>
        <dbReference type="ARBA" id="ARBA00022989"/>
    </source>
</evidence>
<keyword evidence="9" id="KW-1185">Reference proteome</keyword>
<keyword evidence="4 7" id="KW-1133">Transmembrane helix</keyword>
<gene>
    <name evidence="8" type="ORF">FHS83_003143</name>
</gene>
<dbReference type="InterPro" id="IPR007688">
    <property type="entry name" value="Conjugal_tfr_TrbL/VirB6"/>
</dbReference>
<evidence type="ECO:0000256" key="5">
    <source>
        <dbReference type="ARBA" id="ARBA00023136"/>
    </source>
</evidence>
<evidence type="ECO:0000256" key="1">
    <source>
        <dbReference type="ARBA" id="ARBA00004141"/>
    </source>
</evidence>
<organism evidence="8 9">
    <name type="scientific">Rhizomicrobium palustre</name>
    <dbReference type="NCBI Taxonomy" id="189966"/>
    <lineage>
        <taxon>Bacteria</taxon>
        <taxon>Pseudomonadati</taxon>
        <taxon>Pseudomonadota</taxon>
        <taxon>Alphaproteobacteria</taxon>
        <taxon>Micropepsales</taxon>
        <taxon>Micropepsaceae</taxon>
        <taxon>Rhizomicrobium</taxon>
    </lineage>
</organism>
<accession>A0A846N2W9</accession>
<feature type="region of interest" description="Disordered" evidence="6">
    <location>
        <begin position="330"/>
        <end position="351"/>
    </location>
</feature>
<evidence type="ECO:0000256" key="6">
    <source>
        <dbReference type="SAM" id="MobiDB-lite"/>
    </source>
</evidence>
<dbReference type="GO" id="GO:0030255">
    <property type="term" value="P:protein secretion by the type IV secretion system"/>
    <property type="evidence" value="ECO:0007669"/>
    <property type="project" value="InterPro"/>
</dbReference>
<name>A0A846N2W9_9PROT</name>
<dbReference type="Pfam" id="PF04610">
    <property type="entry name" value="TrbL"/>
    <property type="match status" value="1"/>
</dbReference>
<evidence type="ECO:0000256" key="2">
    <source>
        <dbReference type="ARBA" id="ARBA00007802"/>
    </source>
</evidence>
<feature type="transmembrane region" description="Helical" evidence="7">
    <location>
        <begin position="249"/>
        <end position="271"/>
    </location>
</feature>
<evidence type="ECO:0000313" key="8">
    <source>
        <dbReference type="EMBL" id="NIK89825.1"/>
    </source>
</evidence>
<keyword evidence="3 7" id="KW-0812">Transmembrane</keyword>
<dbReference type="GO" id="GO:0016020">
    <property type="term" value="C:membrane"/>
    <property type="evidence" value="ECO:0007669"/>
    <property type="project" value="UniProtKB-SubCell"/>
</dbReference>
<dbReference type="Proteomes" id="UP000570514">
    <property type="component" value="Unassembled WGS sequence"/>
</dbReference>
<comment type="caution">
    <text evidence="8">The sequence shown here is derived from an EMBL/GenBank/DDBJ whole genome shotgun (WGS) entry which is preliminary data.</text>
</comment>
<evidence type="ECO:0000256" key="7">
    <source>
        <dbReference type="SAM" id="Phobius"/>
    </source>
</evidence>
<dbReference type="RefSeq" id="WP_167083880.1">
    <property type="nucleotide sequence ID" value="NZ_BAAADC010000001.1"/>
</dbReference>
<dbReference type="AlphaFoldDB" id="A0A846N2W9"/>
<keyword evidence="5 7" id="KW-0472">Membrane</keyword>
<sequence>MSCAAVPSASIAALLRDADCLSGDATSFAFAHLFGLHGMLTGALSILLTLYVALLAFSMLTGRGRLSALTPRAITLGLVLTFCTSWSAYQQVVWTLASGAPDQIATIVTGTNASASDLFARKLDGVFQSLSEIPADKQIKEEEKKEASGMPADDLVWVSALMMLLGTAGVMVTSKIVLMGLLCLGPIFVALALFSATRGLFEGWLKATVLFALAPLFAVVLGLFQFRLMAPLLQALHVSSDHNTLAVPLFLHASVFTFLMLLSLWAARILVGQWRMFSPESSPMPAGHPQQTEASIFASRVEQSSASHDTRISQIVAAASTHMRLAAPALAASSSDTRQRVRGLVRPESGS</sequence>
<proteinExistence type="inferred from homology"/>
<comment type="similarity">
    <text evidence="2">Belongs to the TrbL/VirB6 family.</text>
</comment>
<dbReference type="EMBL" id="JAASRM010000001">
    <property type="protein sequence ID" value="NIK89825.1"/>
    <property type="molecule type" value="Genomic_DNA"/>
</dbReference>